<dbReference type="PANTHER" id="PTHR43861">
    <property type="entry name" value="TRANS-ACONITATE 2-METHYLTRANSFERASE-RELATED"/>
    <property type="match status" value="1"/>
</dbReference>
<keyword evidence="4" id="KW-1185">Reference proteome</keyword>
<dbReference type="RefSeq" id="WP_212695410.1">
    <property type="nucleotide sequence ID" value="NZ_CP058649.1"/>
</dbReference>
<evidence type="ECO:0000313" key="3">
    <source>
        <dbReference type="EMBL" id="QUI24716.1"/>
    </source>
</evidence>
<dbReference type="CDD" id="cd02440">
    <property type="entry name" value="AdoMet_MTases"/>
    <property type="match status" value="1"/>
</dbReference>
<proteinExistence type="predicted"/>
<dbReference type="SUPFAM" id="SSF53335">
    <property type="entry name" value="S-adenosyl-L-methionine-dependent methyltransferases"/>
    <property type="match status" value="1"/>
</dbReference>
<keyword evidence="3" id="KW-0489">Methyltransferase</keyword>
<dbReference type="AlphaFoldDB" id="A0A8J8SIL1"/>
<evidence type="ECO:0000313" key="4">
    <source>
        <dbReference type="Proteomes" id="UP000683246"/>
    </source>
</evidence>
<name>A0A8J8SIL1_9FIRM</name>
<organism evidence="3 4">
    <name type="scientific">Vallitalea pronyensis</name>
    <dbReference type="NCBI Taxonomy" id="1348613"/>
    <lineage>
        <taxon>Bacteria</taxon>
        <taxon>Bacillati</taxon>
        <taxon>Bacillota</taxon>
        <taxon>Clostridia</taxon>
        <taxon>Lachnospirales</taxon>
        <taxon>Vallitaleaceae</taxon>
        <taxon>Vallitalea</taxon>
    </lineage>
</organism>
<dbReference type="KEGG" id="vpy:HZI73_21505"/>
<feature type="domain" description="Methyltransferase" evidence="2">
    <location>
        <begin position="42"/>
        <end position="137"/>
    </location>
</feature>
<evidence type="ECO:0000259" key="2">
    <source>
        <dbReference type="Pfam" id="PF13649"/>
    </source>
</evidence>
<protein>
    <submittedName>
        <fullName evidence="3">Methyltransferase domain-containing protein</fullName>
    </submittedName>
</protein>
<dbReference type="GO" id="GO:0008168">
    <property type="term" value="F:methyltransferase activity"/>
    <property type="evidence" value="ECO:0007669"/>
    <property type="project" value="UniProtKB-KW"/>
</dbReference>
<dbReference type="EMBL" id="CP058649">
    <property type="protein sequence ID" value="QUI24716.1"/>
    <property type="molecule type" value="Genomic_DNA"/>
</dbReference>
<dbReference type="GO" id="GO:0032259">
    <property type="term" value="P:methylation"/>
    <property type="evidence" value="ECO:0007669"/>
    <property type="project" value="UniProtKB-KW"/>
</dbReference>
<sequence>MPSYNSFAWIYDQCMGHIPYDEWVEYLQQLIQIYCKKKPHLILDLGCGTGNITERLAHKGYDMIGVDNSFDMLSIAKEKASRDNQDILYLLQDMRAFELYGTVDCIVSICDSMNYIMEEEDLLQVFKLVNNYLDPEGIFIFDLNTKFKYEQVLGEHTFAETYEKSAYIWENYYYEDEAVNEYDLTLFIEDDKNQYQRYSETHHQRMYTPDTIKKILQEAGLIYVDCFDAFTFDKPTATSERVYYIAREQGK</sequence>
<gene>
    <name evidence="3" type="ORF">HZI73_21505</name>
</gene>
<dbReference type="Proteomes" id="UP000683246">
    <property type="component" value="Chromosome"/>
</dbReference>
<keyword evidence="1" id="KW-0808">Transferase</keyword>
<accession>A0A8J8SIL1</accession>
<dbReference type="Gene3D" id="2.20.25.110">
    <property type="entry name" value="S-adenosyl-L-methionine-dependent methyltransferases"/>
    <property type="match status" value="1"/>
</dbReference>
<evidence type="ECO:0000256" key="1">
    <source>
        <dbReference type="ARBA" id="ARBA00022679"/>
    </source>
</evidence>
<dbReference type="Pfam" id="PF13649">
    <property type="entry name" value="Methyltransf_25"/>
    <property type="match status" value="1"/>
</dbReference>
<reference evidence="3" key="1">
    <citation type="submission" date="2020-07" db="EMBL/GenBank/DDBJ databases">
        <title>Vallitalea pronyensis genome.</title>
        <authorList>
            <person name="Postec A."/>
        </authorList>
    </citation>
    <scope>NUCLEOTIDE SEQUENCE</scope>
    <source>
        <strain evidence="3">FatNI3</strain>
    </source>
</reference>
<dbReference type="InterPro" id="IPR041698">
    <property type="entry name" value="Methyltransf_25"/>
</dbReference>
<dbReference type="InterPro" id="IPR029063">
    <property type="entry name" value="SAM-dependent_MTases_sf"/>
</dbReference>
<dbReference type="Gene3D" id="3.40.50.150">
    <property type="entry name" value="Vaccinia Virus protein VP39"/>
    <property type="match status" value="1"/>
</dbReference>